<keyword evidence="1" id="KW-0472">Membrane</keyword>
<keyword evidence="3" id="KW-1185">Reference proteome</keyword>
<dbReference type="EMBL" id="JAAAMG010000037">
    <property type="protein sequence ID" value="NDW07723.1"/>
    <property type="molecule type" value="Genomic_DNA"/>
</dbReference>
<comment type="caution">
    <text evidence="2">The sequence shown here is derived from an EMBL/GenBank/DDBJ whole genome shotgun (WGS) entry which is preliminary data.</text>
</comment>
<evidence type="ECO:0000313" key="2">
    <source>
        <dbReference type="EMBL" id="NDW07723.1"/>
    </source>
</evidence>
<gene>
    <name evidence="2" type="ORF">GTK09_25260</name>
</gene>
<reference evidence="2 3" key="1">
    <citation type="submission" date="2020-01" db="EMBL/GenBank/DDBJ databases">
        <title>Jiella pacifica sp. nov.</title>
        <authorList>
            <person name="Xue Z."/>
            <person name="Zhu S."/>
            <person name="Chen J."/>
            <person name="Yang J."/>
        </authorList>
    </citation>
    <scope>NUCLEOTIDE SEQUENCE [LARGE SCALE GENOMIC DNA]</scope>
    <source>
        <strain evidence="2 3">40Bstr34</strain>
    </source>
</reference>
<keyword evidence="1" id="KW-1133">Transmembrane helix</keyword>
<sequence length="466" mass="50375">MRALILQYYERISASYWFIPSVLAIVSAILAFVLIEIDTVVEPDALGSSPFLYATQPDGARAILSAIGGSMIGVAGTVFSVTMAAVVFASGSFGPRLLTNFMNDRGNQVTLGVFVATFVYSMIVLRSVRDGGEESVYGHMFVPNLAILGAIVLAIVSIGVLIYFIHHVPSNIHISNVIAGIGQGLLKRIGQEFPAEPNRSEEEDDNVRWQVPPCFREEGERAAGKRVTWERWAGTGEDGSPPFGEIASDRVGYLQIIDRGSLIEAAKTADVVVRLTCSPGIFVHEGRTLFQVWPAERCGDDIRDRLLSCIAAGNSRSPRQDIDFLFDELVEIGGRALSPGVNDPYTAITCLDWLKAAMATIAGRQSGDPYVVDGDGRLRAIIEAGDFAGFIEIGFGHLRQYAASDMIAGEHFLTCLGELLPACRTEDQRQAVRLQATRFLDLSREALSGASLATIETAAARVLQSA</sequence>
<dbReference type="InterPro" id="IPR018723">
    <property type="entry name" value="DUF2254_membrane"/>
</dbReference>
<keyword evidence="1" id="KW-0812">Transmembrane</keyword>
<evidence type="ECO:0000256" key="1">
    <source>
        <dbReference type="SAM" id="Phobius"/>
    </source>
</evidence>
<accession>A0A6N9T8I1</accession>
<feature type="transmembrane region" description="Helical" evidence="1">
    <location>
        <begin position="140"/>
        <end position="165"/>
    </location>
</feature>
<organism evidence="2 3">
    <name type="scientific">Jiella pacifica</name>
    <dbReference type="NCBI Taxonomy" id="2696469"/>
    <lineage>
        <taxon>Bacteria</taxon>
        <taxon>Pseudomonadati</taxon>
        <taxon>Pseudomonadota</taxon>
        <taxon>Alphaproteobacteria</taxon>
        <taxon>Hyphomicrobiales</taxon>
        <taxon>Aurantimonadaceae</taxon>
        <taxon>Jiella</taxon>
    </lineage>
</organism>
<dbReference type="Proteomes" id="UP000469011">
    <property type="component" value="Unassembled WGS sequence"/>
</dbReference>
<proteinExistence type="predicted"/>
<protein>
    <submittedName>
        <fullName evidence="2">DUF2254 domain-containing protein</fullName>
    </submittedName>
</protein>
<feature type="transmembrane region" description="Helical" evidence="1">
    <location>
        <begin position="109"/>
        <end position="128"/>
    </location>
</feature>
<feature type="transmembrane region" description="Helical" evidence="1">
    <location>
        <begin position="12"/>
        <end position="35"/>
    </location>
</feature>
<dbReference type="AlphaFoldDB" id="A0A6N9T8I1"/>
<dbReference type="RefSeq" id="WP_163466181.1">
    <property type="nucleotide sequence ID" value="NZ_JAAAMG010000037.1"/>
</dbReference>
<evidence type="ECO:0000313" key="3">
    <source>
        <dbReference type="Proteomes" id="UP000469011"/>
    </source>
</evidence>
<feature type="transmembrane region" description="Helical" evidence="1">
    <location>
        <begin position="62"/>
        <end position="88"/>
    </location>
</feature>
<dbReference type="Pfam" id="PF10011">
    <property type="entry name" value="DUF2254"/>
    <property type="match status" value="1"/>
</dbReference>
<name>A0A6N9T8I1_9HYPH</name>